<evidence type="ECO:0000256" key="1">
    <source>
        <dbReference type="SAM" id="MobiDB-lite"/>
    </source>
</evidence>
<reference evidence="2 3" key="1">
    <citation type="journal article" date="2018" name="Mol. Plant">
        <title>The genome of Artemisia annua provides insight into the evolution of Asteraceae family and artemisinin biosynthesis.</title>
        <authorList>
            <person name="Shen Q."/>
            <person name="Zhang L."/>
            <person name="Liao Z."/>
            <person name="Wang S."/>
            <person name="Yan T."/>
            <person name="Shi P."/>
            <person name="Liu M."/>
            <person name="Fu X."/>
            <person name="Pan Q."/>
            <person name="Wang Y."/>
            <person name="Lv Z."/>
            <person name="Lu X."/>
            <person name="Zhang F."/>
            <person name="Jiang W."/>
            <person name="Ma Y."/>
            <person name="Chen M."/>
            <person name="Hao X."/>
            <person name="Li L."/>
            <person name="Tang Y."/>
            <person name="Lv G."/>
            <person name="Zhou Y."/>
            <person name="Sun X."/>
            <person name="Brodelius P.E."/>
            <person name="Rose J.K.C."/>
            <person name="Tang K."/>
        </authorList>
    </citation>
    <scope>NUCLEOTIDE SEQUENCE [LARGE SCALE GENOMIC DNA]</scope>
    <source>
        <strain evidence="3">cv. Huhao1</strain>
        <tissue evidence="2">Leaf</tissue>
    </source>
</reference>
<dbReference type="EMBL" id="PKPP01001507">
    <property type="protein sequence ID" value="PWA82138.1"/>
    <property type="molecule type" value="Genomic_DNA"/>
</dbReference>
<name>A0A2U1P8R1_ARTAN</name>
<comment type="caution">
    <text evidence="2">The sequence shown here is derived from an EMBL/GenBank/DDBJ whole genome shotgun (WGS) entry which is preliminary data.</text>
</comment>
<proteinExistence type="predicted"/>
<sequence>MVYTYKPTYYSSVQDSITSMCKNILPFSFKKRRLPAIAAAEQRLWKQQSDNLKWQQESFHQILNLMGLFKEGILAENEVLVFRAHLLETIVSSPFDLEQPVILKDKLIFLQELLYANCISEEEYHASKAPLLQRLTAQGAKIDSKDIVIAGPQQKDTNNEWSVIDLQDSGSKNKLKQQKSGVKQIKGAASVLGISSSSSFKNGKDNSVGMSQENPFWNCELKEKENEKPTILMAESVVNEDSAKKAKKSPFSGFMKWKKSDDSEKDTVPLSLNDSVKGTYAHPKEGIDTKIKRKLHMDGSSSDFFVDKVLGDKIRKELMKSKAELQLSDDQIEVISTRLPIDKADLKKFFAKKWCDQYGETVLEVVRKEYKDHVNEIKNMSIAIKKEQKKPVEEKWTTFDDVNMSSSMKKEQKKTVEQRWTTFDDDDENCHPNLFAGRAPVSSGFGSQKDDRSVRASKNRGSTDRLFKNNPFFDY</sequence>
<feature type="region of interest" description="Disordered" evidence="1">
    <location>
        <begin position="435"/>
        <end position="475"/>
    </location>
</feature>
<accession>A0A2U1P8R1</accession>
<dbReference type="PANTHER" id="PTHR37392">
    <property type="entry name" value="OS09G0556800 PROTEIN"/>
    <property type="match status" value="1"/>
</dbReference>
<keyword evidence="3" id="KW-1185">Reference proteome</keyword>
<protein>
    <submittedName>
        <fullName evidence="2">Uncharacterized protein</fullName>
    </submittedName>
</protein>
<gene>
    <name evidence="2" type="ORF">CTI12_AA177630</name>
</gene>
<dbReference type="OrthoDB" id="1904025at2759"/>
<dbReference type="STRING" id="35608.A0A2U1P8R1"/>
<dbReference type="Proteomes" id="UP000245207">
    <property type="component" value="Unassembled WGS sequence"/>
</dbReference>
<evidence type="ECO:0000313" key="2">
    <source>
        <dbReference type="EMBL" id="PWA82138.1"/>
    </source>
</evidence>
<organism evidence="2 3">
    <name type="scientific">Artemisia annua</name>
    <name type="common">Sweet wormwood</name>
    <dbReference type="NCBI Taxonomy" id="35608"/>
    <lineage>
        <taxon>Eukaryota</taxon>
        <taxon>Viridiplantae</taxon>
        <taxon>Streptophyta</taxon>
        <taxon>Embryophyta</taxon>
        <taxon>Tracheophyta</taxon>
        <taxon>Spermatophyta</taxon>
        <taxon>Magnoliopsida</taxon>
        <taxon>eudicotyledons</taxon>
        <taxon>Gunneridae</taxon>
        <taxon>Pentapetalae</taxon>
        <taxon>asterids</taxon>
        <taxon>campanulids</taxon>
        <taxon>Asterales</taxon>
        <taxon>Asteraceae</taxon>
        <taxon>Asteroideae</taxon>
        <taxon>Anthemideae</taxon>
        <taxon>Artemisiinae</taxon>
        <taxon>Artemisia</taxon>
    </lineage>
</organism>
<evidence type="ECO:0000313" key="3">
    <source>
        <dbReference type="Proteomes" id="UP000245207"/>
    </source>
</evidence>
<dbReference type="PANTHER" id="PTHR37392:SF1">
    <property type="entry name" value="OS09G0556800 PROTEIN"/>
    <property type="match status" value="1"/>
</dbReference>
<dbReference type="AlphaFoldDB" id="A0A2U1P8R1"/>